<comment type="subcellular location">
    <subcellularLocation>
        <location evidence="1">Cell envelope</location>
    </subcellularLocation>
</comment>
<feature type="domain" description="Periplasmic binding protein" evidence="5">
    <location>
        <begin position="25"/>
        <end position="255"/>
    </location>
</feature>
<comment type="similarity">
    <text evidence="2">Belongs to the bacterial solute-binding protein 2 family.</text>
</comment>
<dbReference type="CDD" id="cd06311">
    <property type="entry name" value="PBP1_ABC_sugar_binding-like"/>
    <property type="match status" value="1"/>
</dbReference>
<dbReference type="InterPro" id="IPR028082">
    <property type="entry name" value="Peripla_BP_I"/>
</dbReference>
<dbReference type="InterPro" id="IPR025997">
    <property type="entry name" value="SBP_2_dom"/>
</dbReference>
<proteinExistence type="inferred from homology"/>
<dbReference type="GO" id="GO:0030246">
    <property type="term" value="F:carbohydrate binding"/>
    <property type="evidence" value="ECO:0007669"/>
    <property type="project" value="UniProtKB-ARBA"/>
</dbReference>
<feature type="signal peptide" evidence="4">
    <location>
        <begin position="1"/>
        <end position="20"/>
    </location>
</feature>
<dbReference type="GO" id="GO:0055085">
    <property type="term" value="P:transmembrane transport"/>
    <property type="evidence" value="ECO:0007669"/>
    <property type="project" value="UniProtKB-ARBA"/>
</dbReference>
<dbReference type="OrthoDB" id="9805127at2"/>
<organism evidence="6 7">
    <name type="scientific">Halomonas urumqiensis</name>
    <dbReference type="NCBI Taxonomy" id="1684789"/>
    <lineage>
        <taxon>Bacteria</taxon>
        <taxon>Pseudomonadati</taxon>
        <taxon>Pseudomonadota</taxon>
        <taxon>Gammaproteobacteria</taxon>
        <taxon>Oceanospirillales</taxon>
        <taxon>Halomonadaceae</taxon>
        <taxon>Halomonas</taxon>
    </lineage>
</organism>
<dbReference type="PANTHER" id="PTHR46847:SF1">
    <property type="entry name" value="D-ALLOSE-BINDING PERIPLASMIC PROTEIN-RELATED"/>
    <property type="match status" value="1"/>
</dbReference>
<evidence type="ECO:0000256" key="1">
    <source>
        <dbReference type="ARBA" id="ARBA00004196"/>
    </source>
</evidence>
<accession>A0A2N7UE07</accession>
<sequence>MKVAALTAAAAIGLPGLAMAQEVTIGVSIPAATHGWTGGVNFHAEQAKERLEALHPDISITISTASDPGEQANDLEDLVSQRNIDALVVLPFESGPLTDPVRRVKESGVFVTVVDRGLELEGIEDLYVAGNNHELGRVSGEYIRERLDGQGDIVVLRGIPTVIDDERVQGFEEAIEGSEINILDMQHANWNRDDGFEVMQDFLARFDNIDAVWAQDDDIALGVIEAVRQAEREDELFIVGGAGMKDIIKRVMEGDELVPVDVLYPPAMIATAMDLTVQNFVSNGPVVGEYILGSPLITPENAEQYYFPDSPF</sequence>
<name>A0A2N7UE07_9GAMM</name>
<evidence type="ECO:0000313" key="7">
    <source>
        <dbReference type="Proteomes" id="UP000235547"/>
    </source>
</evidence>
<evidence type="ECO:0000313" key="6">
    <source>
        <dbReference type="EMBL" id="PMR78657.1"/>
    </source>
</evidence>
<reference evidence="6 7" key="1">
    <citation type="submission" date="2018-01" db="EMBL/GenBank/DDBJ databases">
        <title>Halomonas endophytica sp. nov., isolated from storage liquid in the stems of Populus euphratica.</title>
        <authorList>
            <person name="Chen C."/>
        </authorList>
    </citation>
    <scope>NUCLEOTIDE SEQUENCE [LARGE SCALE GENOMIC DNA]</scope>
    <source>
        <strain evidence="6 7">BZ-SZ-XJ27</strain>
    </source>
</reference>
<dbReference type="GO" id="GO:0030313">
    <property type="term" value="C:cell envelope"/>
    <property type="evidence" value="ECO:0007669"/>
    <property type="project" value="UniProtKB-SubCell"/>
</dbReference>
<dbReference type="EMBL" id="PNRG01000033">
    <property type="protein sequence ID" value="PMR78657.1"/>
    <property type="molecule type" value="Genomic_DNA"/>
</dbReference>
<dbReference type="Proteomes" id="UP000235547">
    <property type="component" value="Unassembled WGS sequence"/>
</dbReference>
<protein>
    <submittedName>
        <fullName evidence="6">ABC transporter substrate-binding protein</fullName>
    </submittedName>
</protein>
<dbReference type="AlphaFoldDB" id="A0A2N7UE07"/>
<evidence type="ECO:0000259" key="5">
    <source>
        <dbReference type="Pfam" id="PF13407"/>
    </source>
</evidence>
<evidence type="ECO:0000256" key="2">
    <source>
        <dbReference type="ARBA" id="ARBA00007639"/>
    </source>
</evidence>
<evidence type="ECO:0000256" key="3">
    <source>
        <dbReference type="ARBA" id="ARBA00022729"/>
    </source>
</evidence>
<keyword evidence="3 4" id="KW-0732">Signal</keyword>
<comment type="caution">
    <text evidence="6">The sequence shown here is derived from an EMBL/GenBank/DDBJ whole genome shotgun (WGS) entry which is preliminary data.</text>
</comment>
<dbReference type="PANTHER" id="PTHR46847">
    <property type="entry name" value="D-ALLOSE-BINDING PERIPLASMIC PROTEIN-RELATED"/>
    <property type="match status" value="1"/>
</dbReference>
<gene>
    <name evidence="6" type="ORF">C1H70_16605</name>
</gene>
<evidence type="ECO:0000256" key="4">
    <source>
        <dbReference type="SAM" id="SignalP"/>
    </source>
</evidence>
<dbReference type="Pfam" id="PF13407">
    <property type="entry name" value="Peripla_BP_4"/>
    <property type="match status" value="1"/>
</dbReference>
<keyword evidence="7" id="KW-1185">Reference proteome</keyword>
<dbReference type="SUPFAM" id="SSF53822">
    <property type="entry name" value="Periplasmic binding protein-like I"/>
    <property type="match status" value="1"/>
</dbReference>
<dbReference type="Gene3D" id="3.40.50.2300">
    <property type="match status" value="2"/>
</dbReference>
<feature type="chain" id="PRO_5014737361" evidence="4">
    <location>
        <begin position="21"/>
        <end position="312"/>
    </location>
</feature>